<organism evidence="6 7">
    <name type="scientific">Ascoidea rubescens DSM 1968</name>
    <dbReference type="NCBI Taxonomy" id="1344418"/>
    <lineage>
        <taxon>Eukaryota</taxon>
        <taxon>Fungi</taxon>
        <taxon>Dikarya</taxon>
        <taxon>Ascomycota</taxon>
        <taxon>Saccharomycotina</taxon>
        <taxon>Saccharomycetes</taxon>
        <taxon>Ascoideaceae</taxon>
        <taxon>Ascoidea</taxon>
    </lineage>
</organism>
<reference evidence="7" key="1">
    <citation type="submission" date="2016-05" db="EMBL/GenBank/DDBJ databases">
        <title>Comparative genomics of biotechnologically important yeasts.</title>
        <authorList>
            <consortium name="DOE Joint Genome Institute"/>
            <person name="Riley R."/>
            <person name="Haridas S."/>
            <person name="Wolfe K.H."/>
            <person name="Lopes M.R."/>
            <person name="Hittinger C.T."/>
            <person name="Goker M."/>
            <person name="Salamov A."/>
            <person name="Wisecaver J."/>
            <person name="Long T.M."/>
            <person name="Aerts A.L."/>
            <person name="Barry K."/>
            <person name="Choi C."/>
            <person name="Clum A."/>
            <person name="Coughlan A.Y."/>
            <person name="Deshpande S."/>
            <person name="Douglass A.P."/>
            <person name="Hanson S.J."/>
            <person name="Klenk H.-P."/>
            <person name="Labutti K."/>
            <person name="Lapidus A."/>
            <person name="Lindquist E."/>
            <person name="Lipzen A."/>
            <person name="Meier-Kolthoff J.P."/>
            <person name="Ohm R.A."/>
            <person name="Otillar R.P."/>
            <person name="Pangilinan J."/>
            <person name="Peng Y."/>
            <person name="Rokas A."/>
            <person name="Rosa C.A."/>
            <person name="Scheuner C."/>
            <person name="Sibirny A.A."/>
            <person name="Slot J.C."/>
            <person name="Stielow J.B."/>
            <person name="Sun H."/>
            <person name="Kurtzman C.P."/>
            <person name="Blackwell M."/>
            <person name="Grigoriev I.V."/>
            <person name="Jeffries T.W."/>
        </authorList>
    </citation>
    <scope>NUCLEOTIDE SEQUENCE [LARGE SCALE GENOMIC DNA]</scope>
    <source>
        <strain evidence="7">DSM 1968</strain>
    </source>
</reference>
<name>A0A1D2VCF6_9ASCO</name>
<comment type="cofactor">
    <cofactor evidence="1">
        <name>Mn(2+)</name>
        <dbReference type="ChEBI" id="CHEBI:29035"/>
    </cofactor>
</comment>
<dbReference type="InterPro" id="IPR004097">
    <property type="entry name" value="DHHA2"/>
</dbReference>
<evidence type="ECO:0000256" key="2">
    <source>
        <dbReference type="ARBA" id="ARBA00022723"/>
    </source>
</evidence>
<evidence type="ECO:0000256" key="4">
    <source>
        <dbReference type="ARBA" id="ARBA00023211"/>
    </source>
</evidence>
<keyword evidence="2" id="KW-0479">Metal-binding</keyword>
<dbReference type="InterPro" id="IPR038222">
    <property type="entry name" value="DHHA2_dom_sf"/>
</dbReference>
<dbReference type="Gene3D" id="3.10.310.20">
    <property type="entry name" value="DHHA2 domain"/>
    <property type="match status" value="1"/>
</dbReference>
<sequence>MKDISRVNKLCAKAFLAECRSELIGLCQKIESGEEKKWIKKEMIITMGNQSADLDSIVSSLLFSFFFKKKNPGCTIIPLVSIRRREIELRQDVIYLMGTIGISKDELNYIDDKWIKTVRRFYNDDKDGGSKLKYVLVDHNEVEKNSENRNIEKKQVIGVIDHHAIKSEILKEYRERVERKEMNVLIIEENGSCSSLIMNYWYEIIFNSKPGERKEELMKWFKSKDIVLLGLSALLVDTMNLTYKAKEPDFRMMKIYEDTVNEINGTGEEGSVDIEDLFNQLKYEKGNLENLSIENILKKDFKEFHYTANKQEMRVGISSVPTSIGWVLENKCSNSERCLEEKIRRFMEQKQMDMMLVMAFFTNTQGQFERELVVVGSEDRVGQLEGSAGLVEELRLEQHTQHTHHSGCWRAYHQRNGKGSRKQVAPLVGRALCE</sequence>
<dbReference type="RefSeq" id="XP_020045623.1">
    <property type="nucleotide sequence ID" value="XM_020188757.1"/>
</dbReference>
<protein>
    <submittedName>
        <fullName evidence="6">DHH phosphoesterase</fullName>
    </submittedName>
</protein>
<keyword evidence="7" id="KW-1185">Reference proteome</keyword>
<dbReference type="EMBL" id="KV454486">
    <property type="protein sequence ID" value="ODV59316.1"/>
    <property type="molecule type" value="Genomic_DNA"/>
</dbReference>
<dbReference type="InParanoid" id="A0A1D2VCF6"/>
<dbReference type="GeneID" id="30962393"/>
<dbReference type="GO" id="GO:0004309">
    <property type="term" value="F:exopolyphosphatase activity"/>
    <property type="evidence" value="ECO:0007669"/>
    <property type="project" value="TreeGrafter"/>
</dbReference>
<dbReference type="SMART" id="SM01131">
    <property type="entry name" value="DHHA2"/>
    <property type="match status" value="1"/>
</dbReference>
<accession>A0A1D2VCF6</accession>
<dbReference type="Pfam" id="PF02833">
    <property type="entry name" value="DHHA2"/>
    <property type="match status" value="1"/>
</dbReference>
<proteinExistence type="predicted"/>
<dbReference type="FunCoup" id="A0A1D2VCF6">
    <property type="interactions" value="232"/>
</dbReference>
<keyword evidence="3" id="KW-0378">Hydrolase</keyword>
<dbReference type="Gene3D" id="3.90.1640.10">
    <property type="entry name" value="inorganic pyrophosphatase (n-terminal core)"/>
    <property type="match status" value="1"/>
</dbReference>
<dbReference type="Pfam" id="PF01368">
    <property type="entry name" value="DHH"/>
    <property type="match status" value="1"/>
</dbReference>
<evidence type="ECO:0000256" key="3">
    <source>
        <dbReference type="ARBA" id="ARBA00022801"/>
    </source>
</evidence>
<dbReference type="Proteomes" id="UP000095038">
    <property type="component" value="Unassembled WGS sequence"/>
</dbReference>
<dbReference type="SUPFAM" id="SSF64182">
    <property type="entry name" value="DHH phosphoesterases"/>
    <property type="match status" value="1"/>
</dbReference>
<gene>
    <name evidence="6" type="ORF">ASCRUDRAFT_111447</name>
</gene>
<evidence type="ECO:0000313" key="6">
    <source>
        <dbReference type="EMBL" id="ODV59316.1"/>
    </source>
</evidence>
<keyword evidence="4" id="KW-0464">Manganese</keyword>
<dbReference type="GO" id="GO:0046872">
    <property type="term" value="F:metal ion binding"/>
    <property type="evidence" value="ECO:0007669"/>
    <property type="project" value="UniProtKB-KW"/>
</dbReference>
<dbReference type="GO" id="GO:0005737">
    <property type="term" value="C:cytoplasm"/>
    <property type="evidence" value="ECO:0007669"/>
    <property type="project" value="InterPro"/>
</dbReference>
<dbReference type="PANTHER" id="PTHR12112:SF39">
    <property type="entry name" value="EG:152A3.5 PROTEIN (FBGN0003116_PN PROTEIN)"/>
    <property type="match status" value="1"/>
</dbReference>
<feature type="domain" description="DHHA2" evidence="5">
    <location>
        <begin position="278"/>
        <end position="432"/>
    </location>
</feature>
<evidence type="ECO:0000256" key="1">
    <source>
        <dbReference type="ARBA" id="ARBA00001936"/>
    </source>
</evidence>
<dbReference type="InterPro" id="IPR001667">
    <property type="entry name" value="DDH_dom"/>
</dbReference>
<dbReference type="AlphaFoldDB" id="A0A1D2VCF6"/>
<dbReference type="InterPro" id="IPR038763">
    <property type="entry name" value="DHH_sf"/>
</dbReference>
<evidence type="ECO:0000313" key="7">
    <source>
        <dbReference type="Proteomes" id="UP000095038"/>
    </source>
</evidence>
<dbReference type="PANTHER" id="PTHR12112">
    <property type="entry name" value="BNIP - RELATED"/>
    <property type="match status" value="1"/>
</dbReference>
<dbReference type="OrthoDB" id="374045at2759"/>
<dbReference type="STRING" id="1344418.A0A1D2VCF6"/>
<evidence type="ECO:0000259" key="5">
    <source>
        <dbReference type="SMART" id="SM01131"/>
    </source>
</evidence>